<name>A0A917GPG3_9FLAO</name>
<keyword evidence="2" id="KW-1185">Reference proteome</keyword>
<comment type="caution">
    <text evidence="1">The sequence shown here is derived from an EMBL/GenBank/DDBJ whole genome shotgun (WGS) entry which is preliminary data.</text>
</comment>
<reference evidence="1" key="1">
    <citation type="journal article" date="2014" name="Int. J. Syst. Evol. Microbiol.">
        <title>Complete genome sequence of Corynebacterium casei LMG S-19264T (=DSM 44701T), isolated from a smear-ripened cheese.</title>
        <authorList>
            <consortium name="US DOE Joint Genome Institute (JGI-PGF)"/>
            <person name="Walter F."/>
            <person name="Albersmeier A."/>
            <person name="Kalinowski J."/>
            <person name="Ruckert C."/>
        </authorList>
    </citation>
    <scope>NUCLEOTIDE SEQUENCE</scope>
    <source>
        <strain evidence="1">CGMCC 1.12751</strain>
    </source>
</reference>
<accession>A0A917GPG3</accession>
<dbReference type="AlphaFoldDB" id="A0A917GPG3"/>
<sequence>MNNLMSKTKLQLIAQANTIIISKYPDFTYDPKAYEITTWANSKQVVVKYRRLIRFTPLGKQEGLLGSTLDYDFEVDLTKQTTSFDTWGMDNFYIPSAEEQKKIDFVIEAFGLPHPHFYTNIIEESETYRINLEKESSFAYYVIDKTTGLQNDGAIHGNYEPMPKDLFDNAPKFPDPLVEIND</sequence>
<gene>
    <name evidence="1" type="ORF">GCM10010976_24570</name>
</gene>
<evidence type="ECO:0000313" key="1">
    <source>
        <dbReference type="EMBL" id="GGG52557.1"/>
    </source>
</evidence>
<evidence type="ECO:0000313" key="2">
    <source>
        <dbReference type="Proteomes" id="UP000625976"/>
    </source>
</evidence>
<proteinExistence type="predicted"/>
<dbReference type="EMBL" id="BMFQ01000003">
    <property type="protein sequence ID" value="GGG52557.1"/>
    <property type="molecule type" value="Genomic_DNA"/>
</dbReference>
<dbReference type="Proteomes" id="UP000625976">
    <property type="component" value="Unassembled WGS sequence"/>
</dbReference>
<organism evidence="1 2">
    <name type="scientific">Bizionia arctica</name>
    <dbReference type="NCBI Taxonomy" id="1495645"/>
    <lineage>
        <taxon>Bacteria</taxon>
        <taxon>Pseudomonadati</taxon>
        <taxon>Bacteroidota</taxon>
        <taxon>Flavobacteriia</taxon>
        <taxon>Flavobacteriales</taxon>
        <taxon>Flavobacteriaceae</taxon>
        <taxon>Bizionia</taxon>
    </lineage>
</organism>
<protein>
    <submittedName>
        <fullName evidence="1">Uncharacterized protein</fullName>
    </submittedName>
</protein>
<reference evidence="1" key="2">
    <citation type="submission" date="2020-09" db="EMBL/GenBank/DDBJ databases">
        <authorList>
            <person name="Sun Q."/>
            <person name="Zhou Y."/>
        </authorList>
    </citation>
    <scope>NUCLEOTIDE SEQUENCE</scope>
    <source>
        <strain evidence="1">CGMCC 1.12751</strain>
    </source>
</reference>